<reference evidence="7" key="1">
    <citation type="submission" date="2019-05" db="EMBL/GenBank/DDBJ databases">
        <title>Isolation and characterization of methanogens from the cold seep sediment at Four-Way Closure Ridge.</title>
        <authorList>
            <person name="You Y.-T."/>
            <person name="Chen S.-C."/>
            <person name="Zhang W.-L."/>
            <person name="Lai M.-C."/>
        </authorList>
    </citation>
    <scope>NUCLEOTIDE SEQUENCE</scope>
    <source>
        <strain evidence="7">FWC-SCC3</strain>
    </source>
</reference>
<dbReference type="Pfam" id="PF07927">
    <property type="entry name" value="HicA_toxin"/>
    <property type="match status" value="1"/>
</dbReference>
<sequence>MLESIGYSFLRQTGSHVRMGKQYETGIKPITIPLHNELNVLLNDISNQTNIPREKLLEMLR</sequence>
<keyword evidence="4" id="KW-0378">Hydrolase</keyword>
<keyword evidence="2" id="KW-0540">Nuclease</keyword>
<dbReference type="SUPFAM" id="SSF54786">
    <property type="entry name" value="YcfA/nrd intein domain"/>
    <property type="match status" value="1"/>
</dbReference>
<keyword evidence="8" id="KW-1185">Reference proteome</keyword>
<dbReference type="RefSeq" id="WP_367617930.1">
    <property type="nucleotide sequence ID" value="NZ_VCYI01000009.1"/>
</dbReference>
<dbReference type="InterPro" id="IPR012933">
    <property type="entry name" value="HicA_mRNA_interferase"/>
</dbReference>
<keyword evidence="3" id="KW-0255">Endonuclease</keyword>
<evidence type="ECO:0000313" key="8">
    <source>
        <dbReference type="Proteomes" id="UP001168423"/>
    </source>
</evidence>
<protein>
    <submittedName>
        <fullName evidence="7">Type II toxin-antitoxin system HicA family toxin</fullName>
    </submittedName>
</protein>
<evidence type="ECO:0000313" key="7">
    <source>
        <dbReference type="EMBL" id="MDN7012924.1"/>
    </source>
</evidence>
<keyword evidence="1" id="KW-1277">Toxin-antitoxin system</keyword>
<proteinExistence type="predicted"/>
<evidence type="ECO:0000256" key="1">
    <source>
        <dbReference type="ARBA" id="ARBA00022649"/>
    </source>
</evidence>
<evidence type="ECO:0000256" key="5">
    <source>
        <dbReference type="ARBA" id="ARBA00022884"/>
    </source>
</evidence>
<evidence type="ECO:0000256" key="4">
    <source>
        <dbReference type="ARBA" id="ARBA00022801"/>
    </source>
</evidence>
<dbReference type="EMBL" id="VCYI01000009">
    <property type="protein sequence ID" value="MDN7012924.1"/>
    <property type="molecule type" value="Genomic_DNA"/>
</dbReference>
<dbReference type="InterPro" id="IPR038570">
    <property type="entry name" value="HicA_sf"/>
</dbReference>
<evidence type="ECO:0000256" key="2">
    <source>
        <dbReference type="ARBA" id="ARBA00022722"/>
    </source>
</evidence>
<comment type="caution">
    <text evidence="7">The sequence shown here is derived from an EMBL/GenBank/DDBJ whole genome shotgun (WGS) entry which is preliminary data.</text>
</comment>
<keyword evidence="5" id="KW-0694">RNA-binding</keyword>
<evidence type="ECO:0000256" key="3">
    <source>
        <dbReference type="ARBA" id="ARBA00022759"/>
    </source>
</evidence>
<name>A0ABT8M1K7_9EURY</name>
<dbReference type="Proteomes" id="UP001168423">
    <property type="component" value="Unassembled WGS sequence"/>
</dbReference>
<dbReference type="Gene3D" id="3.30.920.30">
    <property type="entry name" value="Hypothetical protein"/>
    <property type="match status" value="1"/>
</dbReference>
<organism evidence="7 8">
    <name type="scientific">Methanoculleus methanifontis</name>
    <dbReference type="NCBI Taxonomy" id="2584086"/>
    <lineage>
        <taxon>Archaea</taxon>
        <taxon>Methanobacteriati</taxon>
        <taxon>Methanobacteriota</taxon>
        <taxon>Stenosarchaea group</taxon>
        <taxon>Methanomicrobia</taxon>
        <taxon>Methanomicrobiales</taxon>
        <taxon>Methanomicrobiaceae</taxon>
        <taxon>Methanoculleus</taxon>
    </lineage>
</organism>
<keyword evidence="6" id="KW-0346">Stress response</keyword>
<gene>
    <name evidence="7" type="ORF">FGW20_07695</name>
</gene>
<evidence type="ECO:0000256" key="6">
    <source>
        <dbReference type="ARBA" id="ARBA00023016"/>
    </source>
</evidence>
<accession>A0ABT8M1K7</accession>